<organism evidence="3 4">
    <name type="scientific">Raphanus sativus</name>
    <name type="common">Radish</name>
    <name type="synonym">Raphanus raphanistrum var. sativus</name>
    <dbReference type="NCBI Taxonomy" id="3726"/>
    <lineage>
        <taxon>Eukaryota</taxon>
        <taxon>Viridiplantae</taxon>
        <taxon>Streptophyta</taxon>
        <taxon>Embryophyta</taxon>
        <taxon>Tracheophyta</taxon>
        <taxon>Spermatophyta</taxon>
        <taxon>Magnoliopsida</taxon>
        <taxon>eudicotyledons</taxon>
        <taxon>Gunneridae</taxon>
        <taxon>Pentapetalae</taxon>
        <taxon>rosids</taxon>
        <taxon>malvids</taxon>
        <taxon>Brassicales</taxon>
        <taxon>Brassicaceae</taxon>
        <taxon>Brassiceae</taxon>
        <taxon>Raphanus</taxon>
    </lineage>
</organism>
<dbReference type="InterPro" id="IPR050796">
    <property type="entry name" value="SCF_F-box_component"/>
</dbReference>
<dbReference type="Gene3D" id="1.20.1280.50">
    <property type="match status" value="1"/>
</dbReference>
<reference evidence="4" key="2">
    <citation type="submission" date="2025-08" db="UniProtKB">
        <authorList>
            <consortium name="RefSeq"/>
        </authorList>
    </citation>
    <scope>IDENTIFICATION</scope>
    <source>
        <tissue evidence="4">Leaf</tissue>
    </source>
</reference>
<feature type="transmembrane region" description="Helical" evidence="1">
    <location>
        <begin position="372"/>
        <end position="390"/>
    </location>
</feature>
<evidence type="ECO:0000256" key="1">
    <source>
        <dbReference type="SAM" id="Phobius"/>
    </source>
</evidence>
<sequence length="430" mass="49416">MMMMMGKKRRLMMMMEEGLPHDVVEHIMERLPVRSLLRFKSVSKQWKTTIESRNFQERQLKHEESGGRDPDVLMATESSQRRYVLGSSSSVKIPNPWGKENPTTGYFVSDNSCDGLVCLYHPLESGYVFNPATRWYRPLPLCQLQQVRMSQGESYFELGHGLFKLGFGKDKITSTYKPVWLYNSSEIGLDNATTCEVFDFGANAWRYVTPSAPYRVVGVADPVFVHGSLHWLTDCVETKVVSFDLHTEAFQLVSSKTPFPANSHDENPYSIVLCNLDNRLCVSHMKWPDQVIWSFNSGNKTWEKLYSIDLVMNSCCFDCSTICAFRPLLLVDGGKKKKKKNLLFYDTVSSPYLLIHDPEIQPDLFTFRLTSFVSRFLVLVSFLLLCFGCSKLDTLLLMRHQQYFLVNSLMHALYKYVCVGSHFQLFVSTT</sequence>
<evidence type="ECO:0000313" key="3">
    <source>
        <dbReference type="Proteomes" id="UP000504610"/>
    </source>
</evidence>
<dbReference type="Pfam" id="PF00646">
    <property type="entry name" value="F-box"/>
    <property type="match status" value="1"/>
</dbReference>
<dbReference type="RefSeq" id="XP_056865504.1">
    <property type="nucleotide sequence ID" value="XM_057009524.1"/>
</dbReference>
<dbReference type="InterPro" id="IPR015915">
    <property type="entry name" value="Kelch-typ_b-propeller"/>
</dbReference>
<dbReference type="InterPro" id="IPR006527">
    <property type="entry name" value="F-box-assoc_dom_typ1"/>
</dbReference>
<evidence type="ECO:0000259" key="2">
    <source>
        <dbReference type="PROSITE" id="PS50181"/>
    </source>
</evidence>
<keyword evidence="1" id="KW-1133">Transmembrane helix</keyword>
<dbReference type="NCBIfam" id="TIGR01640">
    <property type="entry name" value="F_box_assoc_1"/>
    <property type="match status" value="1"/>
</dbReference>
<accession>A0A9W3DNW1</accession>
<name>A0A9W3DNW1_RAPSA</name>
<dbReference type="PANTHER" id="PTHR31672:SF13">
    <property type="entry name" value="F-BOX PROTEIN CPR30-LIKE"/>
    <property type="match status" value="1"/>
</dbReference>
<dbReference type="InterPro" id="IPR017451">
    <property type="entry name" value="F-box-assoc_interact_dom"/>
</dbReference>
<dbReference type="Proteomes" id="UP000504610">
    <property type="component" value="Chromosome 4"/>
</dbReference>
<dbReference type="GeneID" id="108850689"/>
<dbReference type="AlphaFoldDB" id="A0A9W3DNW1"/>
<keyword evidence="1" id="KW-0472">Membrane</keyword>
<keyword evidence="1" id="KW-0812">Transmembrane</keyword>
<dbReference type="SUPFAM" id="SSF81383">
    <property type="entry name" value="F-box domain"/>
    <property type="match status" value="1"/>
</dbReference>
<dbReference type="InterPro" id="IPR001810">
    <property type="entry name" value="F-box_dom"/>
</dbReference>
<dbReference type="OrthoDB" id="1737248at2759"/>
<proteinExistence type="predicted"/>
<dbReference type="PANTHER" id="PTHR31672">
    <property type="entry name" value="BNACNNG10540D PROTEIN"/>
    <property type="match status" value="1"/>
</dbReference>
<dbReference type="CDD" id="cd22157">
    <property type="entry name" value="F-box_AtFBW1-like"/>
    <property type="match status" value="1"/>
</dbReference>
<protein>
    <submittedName>
        <fullName evidence="4">F-box/LRR-repeat/kelch-repeat protein At1g09650-like isoform X1</fullName>
    </submittedName>
</protein>
<dbReference type="SMART" id="SM00256">
    <property type="entry name" value="FBOX"/>
    <property type="match status" value="1"/>
</dbReference>
<dbReference type="InterPro" id="IPR036047">
    <property type="entry name" value="F-box-like_dom_sf"/>
</dbReference>
<dbReference type="Pfam" id="PF07734">
    <property type="entry name" value="FBA_1"/>
    <property type="match status" value="1"/>
</dbReference>
<dbReference type="SUPFAM" id="SSF117281">
    <property type="entry name" value="Kelch motif"/>
    <property type="match status" value="1"/>
</dbReference>
<reference evidence="3" key="1">
    <citation type="journal article" date="2019" name="Database">
        <title>The radish genome database (RadishGD): an integrated information resource for radish genomics.</title>
        <authorList>
            <person name="Yu H.J."/>
            <person name="Baek S."/>
            <person name="Lee Y.J."/>
            <person name="Cho A."/>
            <person name="Mun J.H."/>
        </authorList>
    </citation>
    <scope>NUCLEOTIDE SEQUENCE [LARGE SCALE GENOMIC DNA]</scope>
    <source>
        <strain evidence="3">cv. WK10039</strain>
    </source>
</reference>
<dbReference type="PROSITE" id="PS50181">
    <property type="entry name" value="FBOX"/>
    <property type="match status" value="1"/>
</dbReference>
<keyword evidence="3" id="KW-1185">Reference proteome</keyword>
<evidence type="ECO:0000313" key="4">
    <source>
        <dbReference type="RefSeq" id="XP_056865504.1"/>
    </source>
</evidence>
<gene>
    <name evidence="4" type="primary">LOC108850689</name>
</gene>
<feature type="domain" description="F-box" evidence="2">
    <location>
        <begin position="13"/>
        <end position="58"/>
    </location>
</feature>